<dbReference type="GeneID" id="110249790"/>
<dbReference type="AlphaFoldDB" id="A0A913YSP0"/>
<evidence type="ECO:0000313" key="3">
    <source>
        <dbReference type="Proteomes" id="UP000887567"/>
    </source>
</evidence>
<reference evidence="2" key="1">
    <citation type="submission" date="2022-11" db="UniProtKB">
        <authorList>
            <consortium name="EnsemblMetazoa"/>
        </authorList>
    </citation>
    <scope>IDENTIFICATION</scope>
</reference>
<dbReference type="RefSeq" id="XP_028518214.1">
    <property type="nucleotide sequence ID" value="XM_028662413.1"/>
</dbReference>
<dbReference type="EnsemblMetazoa" id="XM_028662413.1">
    <property type="protein sequence ID" value="XP_028518214.1"/>
    <property type="gene ID" value="LOC110249790"/>
</dbReference>
<accession>A0A913YSP0</accession>
<feature type="signal peptide" evidence="1">
    <location>
        <begin position="1"/>
        <end position="21"/>
    </location>
</feature>
<name>A0A913YSP0_EXADI</name>
<evidence type="ECO:0000256" key="1">
    <source>
        <dbReference type="SAM" id="SignalP"/>
    </source>
</evidence>
<feature type="chain" id="PRO_5036895126" evidence="1">
    <location>
        <begin position="22"/>
        <end position="93"/>
    </location>
</feature>
<protein>
    <submittedName>
        <fullName evidence="2">Uncharacterized protein</fullName>
    </submittedName>
</protein>
<dbReference type="KEGG" id="epa:110249790"/>
<keyword evidence="1" id="KW-0732">Signal</keyword>
<sequence>MKTSIFASIVVILISVHRVSGSCGKKIANTDWASCLPGPECPSNFLKLDDDEQCSQFGAGFVCCLIRPTFNINVKDAPCIIKGVDSGSKDKEL</sequence>
<keyword evidence="3" id="KW-1185">Reference proteome</keyword>
<organism evidence="2 3">
    <name type="scientific">Exaiptasia diaphana</name>
    <name type="common">Tropical sea anemone</name>
    <name type="synonym">Aiptasia pulchella</name>
    <dbReference type="NCBI Taxonomy" id="2652724"/>
    <lineage>
        <taxon>Eukaryota</taxon>
        <taxon>Metazoa</taxon>
        <taxon>Cnidaria</taxon>
        <taxon>Anthozoa</taxon>
        <taxon>Hexacorallia</taxon>
        <taxon>Actiniaria</taxon>
        <taxon>Aiptasiidae</taxon>
        <taxon>Exaiptasia</taxon>
    </lineage>
</organism>
<evidence type="ECO:0000313" key="2">
    <source>
        <dbReference type="EnsemblMetazoa" id="XP_028518214.1"/>
    </source>
</evidence>
<dbReference type="Proteomes" id="UP000887567">
    <property type="component" value="Unplaced"/>
</dbReference>
<proteinExistence type="predicted"/>